<dbReference type="Gene3D" id="3.40.50.1110">
    <property type="entry name" value="SGNH hydrolase"/>
    <property type="match status" value="1"/>
</dbReference>
<evidence type="ECO:0008006" key="5">
    <source>
        <dbReference type="Google" id="ProtNLM"/>
    </source>
</evidence>
<dbReference type="Pfam" id="PF00657">
    <property type="entry name" value="Lipase_GDSL"/>
    <property type="match status" value="1"/>
</dbReference>
<dbReference type="OrthoDB" id="1600564at2759"/>
<evidence type="ECO:0000256" key="1">
    <source>
        <dbReference type="ARBA" id="ARBA00022801"/>
    </source>
</evidence>
<comment type="caution">
    <text evidence="3">The sequence shown here is derived from an EMBL/GenBank/DDBJ whole genome shotgun (WGS) entry which is preliminary data.</text>
</comment>
<dbReference type="STRING" id="13706.A0A1X2HT25"/>
<keyword evidence="2" id="KW-0732">Signal</keyword>
<evidence type="ECO:0000313" key="4">
    <source>
        <dbReference type="Proteomes" id="UP000242180"/>
    </source>
</evidence>
<dbReference type="PANTHER" id="PTHR45648:SF85">
    <property type="entry name" value="A, PUTATIVE (AFU_ORTHOLOGUE AFUA_2G10760)-RELATED"/>
    <property type="match status" value="1"/>
</dbReference>
<feature type="chain" id="PRO_5012755695" description="GDSL lipase/esterase" evidence="2">
    <location>
        <begin position="21"/>
        <end position="335"/>
    </location>
</feature>
<proteinExistence type="predicted"/>
<dbReference type="EMBL" id="MCGN01000001">
    <property type="protein sequence ID" value="ORZ02726.1"/>
    <property type="molecule type" value="Genomic_DNA"/>
</dbReference>
<dbReference type="OMA" id="WNSILAK"/>
<keyword evidence="1" id="KW-0378">Hydrolase</keyword>
<dbReference type="InterPro" id="IPR036514">
    <property type="entry name" value="SGNH_hydro_sf"/>
</dbReference>
<accession>A0A1X2HT25</accession>
<dbReference type="GO" id="GO:0016788">
    <property type="term" value="F:hydrolase activity, acting on ester bonds"/>
    <property type="evidence" value="ECO:0007669"/>
    <property type="project" value="InterPro"/>
</dbReference>
<dbReference type="InterPro" id="IPR001087">
    <property type="entry name" value="GDSL"/>
</dbReference>
<dbReference type="PANTHER" id="PTHR45648">
    <property type="entry name" value="GDSL LIPASE/ACYLHYDROLASE FAMILY PROTEIN (AFU_ORTHOLOGUE AFUA_4G14700)"/>
    <property type="match status" value="1"/>
</dbReference>
<sequence length="335" mass="38287">MQRLLFLTAIISLWLNCAAAVSQQAFFPNRNNDVLNAPFSWNNVETVFAFGDSYTNIVGEYGSIWTWDHFYKEGTVLRNPIIRGASTASGPNWIEYLTGCLEGLPQNCTPSLFDLAYGGATVDGSLIPPVFAHIRDLRAQIQEWQSFIKPAVSWSTENTLVIVWIGINDISNSRQMTDQDLSFADEVRLYMRILDVYMKQLEVLYDEGLRQFMLLNVPPMDRAPSDKPHAAWFRQAIAIYNALLRRYLDKFRRTHRGVRVLAVNAHAYFESYLDHAAAYGFKDIENYCGSTSDPCLPRYQYFWNNGAHPTYPVHKILADDICNNILQNFSGCDIH</sequence>
<evidence type="ECO:0000313" key="3">
    <source>
        <dbReference type="EMBL" id="ORZ02726.1"/>
    </source>
</evidence>
<name>A0A1X2HT25_SYNRA</name>
<dbReference type="SUPFAM" id="SSF52266">
    <property type="entry name" value="SGNH hydrolase"/>
    <property type="match status" value="1"/>
</dbReference>
<dbReference type="Proteomes" id="UP000242180">
    <property type="component" value="Unassembled WGS sequence"/>
</dbReference>
<feature type="signal peptide" evidence="2">
    <location>
        <begin position="1"/>
        <end position="20"/>
    </location>
</feature>
<dbReference type="InParanoid" id="A0A1X2HT25"/>
<protein>
    <recommendedName>
        <fullName evidence="5">GDSL lipase/esterase</fullName>
    </recommendedName>
</protein>
<dbReference type="InterPro" id="IPR051058">
    <property type="entry name" value="GDSL_Est/Lipase"/>
</dbReference>
<gene>
    <name evidence="3" type="ORF">BCR43DRAFT_482068</name>
</gene>
<dbReference type="CDD" id="cd01846">
    <property type="entry name" value="fatty_acyltransferase_like"/>
    <property type="match status" value="1"/>
</dbReference>
<keyword evidence="4" id="KW-1185">Reference proteome</keyword>
<organism evidence="3 4">
    <name type="scientific">Syncephalastrum racemosum</name>
    <name type="common">Filamentous fungus</name>
    <dbReference type="NCBI Taxonomy" id="13706"/>
    <lineage>
        <taxon>Eukaryota</taxon>
        <taxon>Fungi</taxon>
        <taxon>Fungi incertae sedis</taxon>
        <taxon>Mucoromycota</taxon>
        <taxon>Mucoromycotina</taxon>
        <taxon>Mucoromycetes</taxon>
        <taxon>Mucorales</taxon>
        <taxon>Syncephalastraceae</taxon>
        <taxon>Syncephalastrum</taxon>
    </lineage>
</organism>
<reference evidence="3 4" key="1">
    <citation type="submission" date="2016-07" db="EMBL/GenBank/DDBJ databases">
        <title>Pervasive Adenine N6-methylation of Active Genes in Fungi.</title>
        <authorList>
            <consortium name="DOE Joint Genome Institute"/>
            <person name="Mondo S.J."/>
            <person name="Dannebaum R.O."/>
            <person name="Kuo R.C."/>
            <person name="Labutti K."/>
            <person name="Haridas S."/>
            <person name="Kuo A."/>
            <person name="Salamov A."/>
            <person name="Ahrendt S.R."/>
            <person name="Lipzen A."/>
            <person name="Sullivan W."/>
            <person name="Andreopoulos W.B."/>
            <person name="Clum A."/>
            <person name="Lindquist E."/>
            <person name="Daum C."/>
            <person name="Ramamoorthy G.K."/>
            <person name="Gryganskyi A."/>
            <person name="Culley D."/>
            <person name="Magnuson J.K."/>
            <person name="James T.Y."/>
            <person name="O'Malley M.A."/>
            <person name="Stajich J.E."/>
            <person name="Spatafora J.W."/>
            <person name="Visel A."/>
            <person name="Grigoriev I.V."/>
        </authorList>
    </citation>
    <scope>NUCLEOTIDE SEQUENCE [LARGE SCALE GENOMIC DNA]</scope>
    <source>
        <strain evidence="3 4">NRRL 2496</strain>
    </source>
</reference>
<dbReference type="AlphaFoldDB" id="A0A1X2HT25"/>
<evidence type="ECO:0000256" key="2">
    <source>
        <dbReference type="SAM" id="SignalP"/>
    </source>
</evidence>